<proteinExistence type="predicted"/>
<sequence>MNSTTFTLSIYDLSSISLPFCKIRIYFVLNGLNISRYLLCLISLNRWMITSRDVGIRKKSSPELTR</sequence>
<evidence type="ECO:0000313" key="2">
    <source>
        <dbReference type="EMBL" id="CAF4243757.1"/>
    </source>
</evidence>
<name>A0A813TQW1_9BILA</name>
<protein>
    <submittedName>
        <fullName evidence="1">Uncharacterized protein</fullName>
    </submittedName>
</protein>
<accession>A0A813TQW1</accession>
<gene>
    <name evidence="1" type="ORF">IZO911_LOCUS7668</name>
    <name evidence="2" type="ORF">KXQ929_LOCUS42416</name>
</gene>
<comment type="caution">
    <text evidence="1">The sequence shown here is derived from an EMBL/GenBank/DDBJ whole genome shotgun (WGS) entry which is preliminary data.</text>
</comment>
<dbReference type="EMBL" id="CAJNOE010000050">
    <property type="protein sequence ID" value="CAF0814822.1"/>
    <property type="molecule type" value="Genomic_DNA"/>
</dbReference>
<reference evidence="1" key="1">
    <citation type="submission" date="2021-02" db="EMBL/GenBank/DDBJ databases">
        <authorList>
            <person name="Nowell W R."/>
        </authorList>
    </citation>
    <scope>NUCLEOTIDE SEQUENCE</scope>
</reference>
<dbReference type="Proteomes" id="UP000663860">
    <property type="component" value="Unassembled WGS sequence"/>
</dbReference>
<evidence type="ECO:0000313" key="1">
    <source>
        <dbReference type="EMBL" id="CAF0814822.1"/>
    </source>
</evidence>
<dbReference type="SUPFAM" id="SSF81321">
    <property type="entry name" value="Family A G protein-coupled receptor-like"/>
    <property type="match status" value="1"/>
</dbReference>
<evidence type="ECO:0000313" key="3">
    <source>
        <dbReference type="Proteomes" id="UP000663860"/>
    </source>
</evidence>
<dbReference type="AlphaFoldDB" id="A0A813TQW1"/>
<dbReference type="EMBL" id="CAJOBB010010364">
    <property type="protein sequence ID" value="CAF4243757.1"/>
    <property type="molecule type" value="Genomic_DNA"/>
</dbReference>
<dbReference type="Proteomes" id="UP000663868">
    <property type="component" value="Unassembled WGS sequence"/>
</dbReference>
<organism evidence="1 3">
    <name type="scientific">Adineta steineri</name>
    <dbReference type="NCBI Taxonomy" id="433720"/>
    <lineage>
        <taxon>Eukaryota</taxon>
        <taxon>Metazoa</taxon>
        <taxon>Spiralia</taxon>
        <taxon>Gnathifera</taxon>
        <taxon>Rotifera</taxon>
        <taxon>Eurotatoria</taxon>
        <taxon>Bdelloidea</taxon>
        <taxon>Adinetida</taxon>
        <taxon>Adinetidae</taxon>
        <taxon>Adineta</taxon>
    </lineage>
</organism>